<dbReference type="GO" id="GO:0070025">
    <property type="term" value="F:carbon monoxide binding"/>
    <property type="evidence" value="ECO:0007669"/>
    <property type="project" value="TreeGrafter"/>
</dbReference>
<dbReference type="Pfam" id="PF01924">
    <property type="entry name" value="HypD"/>
    <property type="match status" value="1"/>
</dbReference>
<dbReference type="NCBIfam" id="TIGR00075">
    <property type="entry name" value="hypD"/>
    <property type="match status" value="1"/>
</dbReference>
<dbReference type="Proteomes" id="UP000622687">
    <property type="component" value="Unassembled WGS sequence"/>
</dbReference>
<keyword evidence="3" id="KW-0408">Iron</keyword>
<accession>A0A934M6Q9</accession>
<gene>
    <name evidence="4" type="primary">hypD</name>
    <name evidence="4" type="ORF">I6U51_11215</name>
</gene>
<comment type="caution">
    <text evidence="4">The sequence shown here is derived from an EMBL/GenBank/DDBJ whole genome shotgun (WGS) entry which is preliminary data.</text>
</comment>
<dbReference type="GO" id="GO:0051539">
    <property type="term" value="F:4 iron, 4 sulfur cluster binding"/>
    <property type="evidence" value="ECO:0007669"/>
    <property type="project" value="TreeGrafter"/>
</dbReference>
<dbReference type="RefSeq" id="WP_211142736.1">
    <property type="nucleotide sequence ID" value="NZ_JAEEGB010000013.1"/>
</dbReference>
<proteinExistence type="inferred from homology"/>
<dbReference type="AlphaFoldDB" id="A0A934M6Q9"/>
<keyword evidence="2" id="KW-0479">Metal-binding</keyword>
<evidence type="ECO:0000313" key="4">
    <source>
        <dbReference type="EMBL" id="MBI6873271.1"/>
    </source>
</evidence>
<dbReference type="Gene3D" id="6.10.20.100">
    <property type="match status" value="1"/>
</dbReference>
<dbReference type="InterPro" id="IPR042243">
    <property type="entry name" value="HypD_1"/>
</dbReference>
<sequence>MKDKSLMAKLVKDIQASSVEDLNIMEVCGTHTQVISKLGIRELVSPKINLLSGPGCPVCVTPTSYIDAAIELLNKENVILTTFGDLMRVKGSSENLINQREKGKKIQIVYSPLEVLQIAKENRNAEVVFLAMGFETTTPLVALAIETAKKNNIGNVSFLTSLKSMKPVMDRILKNKHHEIGGIICPGHVAVVKGAEYFRFISEEYNIPAVVAGFEALDILGAIYFLVQQHDSKKRSFENLYKRCVTPQGNLFANKLMEEVFSLHNSEWRSIGNIENSAFHIKDKYEDFDSLKKFDIDIKENMYDQNCICSEILLGRKLPSLCRLFGTSCNPESPLGPCMVSSEGSCAIFYKYQRRIEHE</sequence>
<evidence type="ECO:0000256" key="3">
    <source>
        <dbReference type="ARBA" id="ARBA00023004"/>
    </source>
</evidence>
<evidence type="ECO:0000313" key="5">
    <source>
        <dbReference type="Proteomes" id="UP000622687"/>
    </source>
</evidence>
<keyword evidence="5" id="KW-1185">Reference proteome</keyword>
<dbReference type="InterPro" id="IPR042244">
    <property type="entry name" value="HypD_2_sf"/>
</dbReference>
<dbReference type="PANTHER" id="PTHR30149:SF0">
    <property type="entry name" value="HYDROGENASE MATURATION FACTOR HYPD"/>
    <property type="match status" value="1"/>
</dbReference>
<dbReference type="EMBL" id="JAEEGB010000013">
    <property type="protein sequence ID" value="MBI6873271.1"/>
    <property type="molecule type" value="Genomic_DNA"/>
</dbReference>
<dbReference type="InterPro" id="IPR002780">
    <property type="entry name" value="Hyd_form_HypD"/>
</dbReference>
<dbReference type="Gene3D" id="3.40.50.11740">
    <property type="entry name" value="HypD, alpha/beta domain 2"/>
    <property type="match status" value="2"/>
</dbReference>
<dbReference type="PIRSF" id="PIRSF005622">
    <property type="entry name" value="Hydrgn_mat_hypD"/>
    <property type="match status" value="1"/>
</dbReference>
<organism evidence="4 5">
    <name type="scientific">Clostridium aciditolerans</name>
    <dbReference type="NCBI Taxonomy" id="339861"/>
    <lineage>
        <taxon>Bacteria</taxon>
        <taxon>Bacillati</taxon>
        <taxon>Bacillota</taxon>
        <taxon>Clostridia</taxon>
        <taxon>Eubacteriales</taxon>
        <taxon>Clostridiaceae</taxon>
        <taxon>Clostridium</taxon>
    </lineage>
</organism>
<protein>
    <submittedName>
        <fullName evidence="4">Hydrogenase formation protein HypD</fullName>
    </submittedName>
</protein>
<evidence type="ECO:0000256" key="2">
    <source>
        <dbReference type="ARBA" id="ARBA00022723"/>
    </source>
</evidence>
<dbReference type="GO" id="GO:0051604">
    <property type="term" value="P:protein maturation"/>
    <property type="evidence" value="ECO:0007669"/>
    <property type="project" value="TreeGrafter"/>
</dbReference>
<dbReference type="GO" id="GO:0005506">
    <property type="term" value="F:iron ion binding"/>
    <property type="evidence" value="ECO:0007669"/>
    <property type="project" value="TreeGrafter"/>
</dbReference>
<dbReference type="PANTHER" id="PTHR30149">
    <property type="entry name" value="HYDROGENASE PROTEIN ASSEMBLY PROTEIN HYPD"/>
    <property type="match status" value="1"/>
</dbReference>
<name>A0A934M6Q9_9CLOT</name>
<reference evidence="4" key="1">
    <citation type="submission" date="2020-12" db="EMBL/GenBank/DDBJ databases">
        <title>Clostridium thailandense sp. nov., a novel acetogenic bacterium isolated from peat land soil in Thailand.</title>
        <authorList>
            <person name="Chaikitkaew S."/>
            <person name="Birkeland N.K."/>
        </authorList>
    </citation>
    <scope>NUCLEOTIDE SEQUENCE</scope>
    <source>
        <strain evidence="4">DSM 17425</strain>
    </source>
</reference>
<comment type="similarity">
    <text evidence="1">Belongs to the HypD family.</text>
</comment>
<evidence type="ECO:0000256" key="1">
    <source>
        <dbReference type="ARBA" id="ARBA00007888"/>
    </source>
</evidence>